<sequence length="244" mass="27679">MFRLSVILYCLFLQQCNGENSSMESTRPAVIGTGVEVKIMVLYDTAAYKKSYKAQHPLKHNVIWYFLDKFDEVERHFHKQNVMVTLSVVMVELNERIWVQKHGSHDTHATLQKLQTIYEDYYPRPNKTAAFLFTSERLPNESDIATLGTICHADRSTGIIVLKPGSTNYTPIVEATAQIFGASGSANFTFDDIQKMNSTFSNCHIKRRRRYTTTEKTTATPTTAVMNNTSTDPTTTVMNNTSTK</sequence>
<dbReference type="SUPFAM" id="SSF55486">
    <property type="entry name" value="Metalloproteases ('zincins'), catalytic domain"/>
    <property type="match status" value="1"/>
</dbReference>
<dbReference type="InterPro" id="IPR024079">
    <property type="entry name" value="MetalloPept_cat_dom_sf"/>
</dbReference>
<dbReference type="Gene3D" id="3.40.390.10">
    <property type="entry name" value="Collagenase (Catalytic Domain)"/>
    <property type="match status" value="1"/>
</dbReference>
<feature type="signal peptide" evidence="1">
    <location>
        <begin position="1"/>
        <end position="18"/>
    </location>
</feature>
<name>L7MBP9_RHIPC</name>
<dbReference type="AlphaFoldDB" id="L7MBP9"/>
<evidence type="ECO:0000256" key="1">
    <source>
        <dbReference type="SAM" id="SignalP"/>
    </source>
</evidence>
<keyword evidence="1" id="KW-0732">Signal</keyword>
<organism evidence="2">
    <name type="scientific">Rhipicephalus pulchellus</name>
    <name type="common">Yellow backed tick</name>
    <name type="synonym">Dermacentor pulchellus</name>
    <dbReference type="NCBI Taxonomy" id="72859"/>
    <lineage>
        <taxon>Eukaryota</taxon>
        <taxon>Metazoa</taxon>
        <taxon>Ecdysozoa</taxon>
        <taxon>Arthropoda</taxon>
        <taxon>Chelicerata</taxon>
        <taxon>Arachnida</taxon>
        <taxon>Acari</taxon>
        <taxon>Parasitiformes</taxon>
        <taxon>Ixodida</taxon>
        <taxon>Ixodoidea</taxon>
        <taxon>Ixodidae</taxon>
        <taxon>Rhipicephalinae</taxon>
        <taxon>Rhipicephalus</taxon>
        <taxon>Rhipicephalus</taxon>
    </lineage>
</organism>
<dbReference type="GO" id="GO:0008237">
    <property type="term" value="F:metallopeptidase activity"/>
    <property type="evidence" value="ECO:0007669"/>
    <property type="project" value="InterPro"/>
</dbReference>
<accession>L7MBP9</accession>
<evidence type="ECO:0000313" key="2">
    <source>
        <dbReference type="EMBL" id="JAA60569.1"/>
    </source>
</evidence>
<dbReference type="EMBL" id="GACK01004465">
    <property type="protein sequence ID" value="JAA60569.1"/>
    <property type="molecule type" value="mRNA"/>
</dbReference>
<feature type="chain" id="PRO_5003981536" evidence="1">
    <location>
        <begin position="19"/>
        <end position="244"/>
    </location>
</feature>
<proteinExistence type="evidence at transcript level"/>
<reference evidence="2" key="2">
    <citation type="journal article" date="2015" name="J. Proteomics">
        <title>Sexual differences in the sialomes of the zebra tick, Rhipicephalus pulchellus.</title>
        <authorList>
            <person name="Tan A.W."/>
            <person name="Francischetti I.M."/>
            <person name="Slovak M."/>
            <person name="Kini R.M."/>
            <person name="Ribeiro J.M."/>
        </authorList>
    </citation>
    <scope>NUCLEOTIDE SEQUENCE</scope>
    <source>
        <tissue evidence="2">Salivary gland</tissue>
    </source>
</reference>
<protein>
    <submittedName>
        <fullName evidence="2">Putative 28 kDa metastriate family member</fullName>
    </submittedName>
</protein>
<reference evidence="2" key="1">
    <citation type="submission" date="2012-11" db="EMBL/GenBank/DDBJ databases">
        <authorList>
            <person name="Lucero-Rivera Y.E."/>
            <person name="Tovar-Ramirez D."/>
        </authorList>
    </citation>
    <scope>NUCLEOTIDE SEQUENCE</scope>
    <source>
        <tissue evidence="2">Salivary gland</tissue>
    </source>
</reference>